<protein>
    <submittedName>
        <fullName evidence="2">Uncharacterized protein</fullName>
    </submittedName>
</protein>
<dbReference type="Proteomes" id="UP000706163">
    <property type="component" value="Unassembled WGS sequence"/>
</dbReference>
<dbReference type="AlphaFoldDB" id="A0A921H1A1"/>
<accession>A0A921H1A1</accession>
<feature type="transmembrane region" description="Helical" evidence="1">
    <location>
        <begin position="12"/>
        <end position="35"/>
    </location>
</feature>
<evidence type="ECO:0000313" key="3">
    <source>
        <dbReference type="Proteomes" id="UP000706163"/>
    </source>
</evidence>
<keyword evidence="1" id="KW-0812">Transmembrane</keyword>
<evidence type="ECO:0000256" key="1">
    <source>
        <dbReference type="SAM" id="Phobius"/>
    </source>
</evidence>
<reference evidence="2" key="1">
    <citation type="journal article" date="2021" name="PeerJ">
        <title>Extensive microbial diversity within the chicken gut microbiome revealed by metagenomics and culture.</title>
        <authorList>
            <person name="Gilroy R."/>
            <person name="Ravi A."/>
            <person name="Getino M."/>
            <person name="Pursley I."/>
            <person name="Horton D.L."/>
            <person name="Alikhan N.F."/>
            <person name="Baker D."/>
            <person name="Gharbi K."/>
            <person name="Hall N."/>
            <person name="Watson M."/>
            <person name="Adriaenssens E.M."/>
            <person name="Foster-Nyarko E."/>
            <person name="Jarju S."/>
            <person name="Secka A."/>
            <person name="Antonio M."/>
            <person name="Oren A."/>
            <person name="Chaudhuri R.R."/>
            <person name="La Ragione R."/>
            <person name="Hildebrand F."/>
            <person name="Pallen M.J."/>
        </authorList>
    </citation>
    <scope>NUCLEOTIDE SEQUENCE</scope>
    <source>
        <strain evidence="2">CHK149-3286</strain>
    </source>
</reference>
<name>A0A921H1A1_9STAP</name>
<proteinExistence type="predicted"/>
<reference evidence="2" key="2">
    <citation type="submission" date="2021-09" db="EMBL/GenBank/DDBJ databases">
        <authorList>
            <person name="Gilroy R."/>
        </authorList>
    </citation>
    <scope>NUCLEOTIDE SEQUENCE</scope>
    <source>
        <strain evidence="2">CHK149-3286</strain>
    </source>
</reference>
<gene>
    <name evidence="2" type="ORF">K8V85_10800</name>
</gene>
<feature type="transmembrane region" description="Helical" evidence="1">
    <location>
        <begin position="41"/>
        <end position="60"/>
    </location>
</feature>
<dbReference type="RefSeq" id="WP_278676080.1">
    <property type="nucleotide sequence ID" value="NZ_DYVT01000122.1"/>
</dbReference>
<keyword evidence="1" id="KW-1133">Transmembrane helix</keyword>
<dbReference type="EMBL" id="DYVT01000122">
    <property type="protein sequence ID" value="HJF68790.1"/>
    <property type="molecule type" value="Genomic_DNA"/>
</dbReference>
<keyword evidence="1" id="KW-0472">Membrane</keyword>
<sequence>MVEGARKVVSLLSIVAGLIFGGIFVLVAIGQLLGFSQSDGMLVNLIVGGLIMFAGCIFLPRLIYRFTEDMVDGGTSFKGKNKTSNFVDRVGKRNYESESDDDEELESLEEVTMNEEKAFSKIGEESKGEL</sequence>
<comment type="caution">
    <text evidence="2">The sequence shown here is derived from an EMBL/GenBank/DDBJ whole genome shotgun (WGS) entry which is preliminary data.</text>
</comment>
<organism evidence="2 3">
    <name type="scientific">Staphylococcus kloosii</name>
    <dbReference type="NCBI Taxonomy" id="29384"/>
    <lineage>
        <taxon>Bacteria</taxon>
        <taxon>Bacillati</taxon>
        <taxon>Bacillota</taxon>
        <taxon>Bacilli</taxon>
        <taxon>Bacillales</taxon>
        <taxon>Staphylococcaceae</taxon>
        <taxon>Staphylococcus</taxon>
    </lineage>
</organism>
<evidence type="ECO:0000313" key="2">
    <source>
        <dbReference type="EMBL" id="HJF68790.1"/>
    </source>
</evidence>